<name>A0A6G1X8C2_9BACI</name>
<evidence type="ECO:0000313" key="2">
    <source>
        <dbReference type="EMBL" id="MRG87156.1"/>
    </source>
</evidence>
<sequence>MKKKSKFEKQMENLKEETDNPAVLNDVVDTEFEQYPGHNESLVDDDRLTPFQEIVRDNSDGKKWAELDEDE</sequence>
<reference evidence="2 3" key="1">
    <citation type="submission" date="2019-11" db="EMBL/GenBank/DDBJ databases">
        <authorList>
            <person name="Li J."/>
        </authorList>
    </citation>
    <scope>NUCLEOTIDE SEQUENCE [LARGE SCALE GENOMIC DNA]</scope>
    <source>
        <strain evidence="2 3">J4</strain>
    </source>
</reference>
<dbReference type="Proteomes" id="UP000480185">
    <property type="component" value="Unassembled WGS sequence"/>
</dbReference>
<proteinExistence type="predicted"/>
<dbReference type="RefSeq" id="WP_153729034.1">
    <property type="nucleotide sequence ID" value="NZ_WJNH01000007.1"/>
</dbReference>
<dbReference type="EMBL" id="WJNH01000007">
    <property type="protein sequence ID" value="MRG87156.1"/>
    <property type="molecule type" value="Genomic_DNA"/>
</dbReference>
<keyword evidence="3" id="KW-1185">Reference proteome</keyword>
<accession>A0A6G1X8C2</accession>
<feature type="compositionally biased region" description="Basic and acidic residues" evidence="1">
    <location>
        <begin position="7"/>
        <end position="18"/>
    </location>
</feature>
<organism evidence="2 3">
    <name type="scientific">Salinibacillus xinjiangensis</name>
    <dbReference type="NCBI Taxonomy" id="1229268"/>
    <lineage>
        <taxon>Bacteria</taxon>
        <taxon>Bacillati</taxon>
        <taxon>Bacillota</taxon>
        <taxon>Bacilli</taxon>
        <taxon>Bacillales</taxon>
        <taxon>Bacillaceae</taxon>
        <taxon>Salinibacillus</taxon>
    </lineage>
</organism>
<comment type="caution">
    <text evidence="2">The sequence shown here is derived from an EMBL/GenBank/DDBJ whole genome shotgun (WGS) entry which is preliminary data.</text>
</comment>
<dbReference type="OrthoDB" id="2888970at2"/>
<protein>
    <submittedName>
        <fullName evidence="2">Uncharacterized protein</fullName>
    </submittedName>
</protein>
<dbReference type="AlphaFoldDB" id="A0A6G1X8C2"/>
<gene>
    <name evidence="2" type="ORF">GH754_12635</name>
</gene>
<evidence type="ECO:0000313" key="3">
    <source>
        <dbReference type="Proteomes" id="UP000480185"/>
    </source>
</evidence>
<evidence type="ECO:0000256" key="1">
    <source>
        <dbReference type="SAM" id="MobiDB-lite"/>
    </source>
</evidence>
<feature type="region of interest" description="Disordered" evidence="1">
    <location>
        <begin position="1"/>
        <end position="21"/>
    </location>
</feature>